<evidence type="ECO:0000256" key="1">
    <source>
        <dbReference type="SAM" id="MobiDB-lite"/>
    </source>
</evidence>
<feature type="region of interest" description="Disordered" evidence="1">
    <location>
        <begin position="211"/>
        <end position="233"/>
    </location>
</feature>
<feature type="region of interest" description="Disordered" evidence="1">
    <location>
        <begin position="300"/>
        <end position="319"/>
    </location>
</feature>
<proteinExistence type="predicted"/>
<reference evidence="2" key="1">
    <citation type="journal article" date="2020" name="bioRxiv">
        <title>Comparative genomics of Chlamydomonas.</title>
        <authorList>
            <person name="Craig R.J."/>
            <person name="Hasan A.R."/>
            <person name="Ness R.W."/>
            <person name="Keightley P.D."/>
        </authorList>
    </citation>
    <scope>NUCLEOTIDE SEQUENCE</scope>
    <source>
        <strain evidence="2">CCAP 11/173</strain>
    </source>
</reference>
<protein>
    <submittedName>
        <fullName evidence="2">Uncharacterized protein</fullName>
    </submittedName>
</protein>
<dbReference type="EMBL" id="JAEHOD010000105">
    <property type="protein sequence ID" value="KAG2426725.1"/>
    <property type="molecule type" value="Genomic_DNA"/>
</dbReference>
<dbReference type="AlphaFoldDB" id="A0A835SU96"/>
<dbReference type="Pfam" id="PF08856">
    <property type="entry name" value="DUF1826"/>
    <property type="match status" value="1"/>
</dbReference>
<dbReference type="OrthoDB" id="539419at2759"/>
<comment type="caution">
    <text evidence="2">The sequence shown here is derived from an EMBL/GenBank/DDBJ whole genome shotgun (WGS) entry which is preliminary data.</text>
</comment>
<organism evidence="2 3">
    <name type="scientific">Chlamydomonas schloesseri</name>
    <dbReference type="NCBI Taxonomy" id="2026947"/>
    <lineage>
        <taxon>Eukaryota</taxon>
        <taxon>Viridiplantae</taxon>
        <taxon>Chlorophyta</taxon>
        <taxon>core chlorophytes</taxon>
        <taxon>Chlorophyceae</taxon>
        <taxon>CS clade</taxon>
        <taxon>Chlamydomonadales</taxon>
        <taxon>Chlamydomonadaceae</taxon>
        <taxon>Chlamydomonas</taxon>
    </lineage>
</organism>
<dbReference type="Proteomes" id="UP000613740">
    <property type="component" value="Unassembled WGS sequence"/>
</dbReference>
<evidence type="ECO:0000313" key="2">
    <source>
        <dbReference type="EMBL" id="KAG2426725.1"/>
    </source>
</evidence>
<sequence length="319" mass="32992">MGLAQLQSWGRAQLLHDRVRLSSSSPADLRRPDVNVVHVRRCSPVHPRRLRQEAERLGEGFRSKVLADTRRPQPAAEELTQQLQEPEVREWLQDDISQLLALFGSQLGHDRVSARLEVLGGTPCPRWHADHVGVRCLVTYCGPGTEVVENRHVQRRWLWGGEGGVAVGGVAADAADIVRAGEADLLFLKGHAAPGNYGMGAVHRSPDLSLLGSSSSGSSSSNGSSSTSSGAGAGCSTTSSSACEAGRAGSGSAGVAAATTGGQGGLGAGAATGQARPLRLLLTIDDVVGWEECGCGRPHGEGPEAGAHLADASLTSVAP</sequence>
<name>A0A835SU96_9CHLO</name>
<gene>
    <name evidence="2" type="ORF">HYH02_014765</name>
</gene>
<accession>A0A835SU96</accession>
<dbReference type="InterPro" id="IPR014955">
    <property type="entry name" value="DUF1826"/>
</dbReference>
<evidence type="ECO:0000313" key="3">
    <source>
        <dbReference type="Proteomes" id="UP000613740"/>
    </source>
</evidence>
<keyword evidence="3" id="KW-1185">Reference proteome</keyword>